<proteinExistence type="predicted"/>
<dbReference type="Proteomes" id="UP000278143">
    <property type="component" value="Unassembled WGS sequence"/>
</dbReference>
<reference evidence="3" key="1">
    <citation type="journal article" date="2018" name="Nat. Microbiol.">
        <title>Leveraging single-cell genomics to expand the fungal tree of life.</title>
        <authorList>
            <person name="Ahrendt S.R."/>
            <person name="Quandt C.A."/>
            <person name="Ciobanu D."/>
            <person name="Clum A."/>
            <person name="Salamov A."/>
            <person name="Andreopoulos B."/>
            <person name="Cheng J.F."/>
            <person name="Woyke T."/>
            <person name="Pelin A."/>
            <person name="Henrissat B."/>
            <person name="Reynolds N.K."/>
            <person name="Benny G.L."/>
            <person name="Smith M.E."/>
            <person name="James T.Y."/>
            <person name="Grigoriev I.V."/>
        </authorList>
    </citation>
    <scope>NUCLEOTIDE SEQUENCE [LARGE SCALE GENOMIC DNA]</scope>
    <source>
        <strain evidence="3">Benny S71-1</strain>
    </source>
</reference>
<dbReference type="AlphaFoldDB" id="A0A4P9YX24"/>
<evidence type="ECO:0000313" key="2">
    <source>
        <dbReference type="EMBL" id="RKP24673.1"/>
    </source>
</evidence>
<dbReference type="EMBL" id="KZ990094">
    <property type="protein sequence ID" value="RKP24673.1"/>
    <property type="molecule type" value="Genomic_DNA"/>
</dbReference>
<gene>
    <name evidence="2" type="ORF">SYNPS1DRAFT_29570</name>
</gene>
<name>A0A4P9YX24_9FUNG</name>
<organism evidence="2 3">
    <name type="scientific">Syncephalis pseudoplumigaleata</name>
    <dbReference type="NCBI Taxonomy" id="1712513"/>
    <lineage>
        <taxon>Eukaryota</taxon>
        <taxon>Fungi</taxon>
        <taxon>Fungi incertae sedis</taxon>
        <taxon>Zoopagomycota</taxon>
        <taxon>Zoopagomycotina</taxon>
        <taxon>Zoopagomycetes</taxon>
        <taxon>Zoopagales</taxon>
        <taxon>Piptocephalidaceae</taxon>
        <taxon>Syncephalis</taxon>
    </lineage>
</organism>
<evidence type="ECO:0000313" key="3">
    <source>
        <dbReference type="Proteomes" id="UP000278143"/>
    </source>
</evidence>
<feature type="region of interest" description="Disordered" evidence="1">
    <location>
        <begin position="707"/>
        <end position="739"/>
    </location>
</feature>
<accession>A0A4P9YX24</accession>
<keyword evidence="3" id="KW-1185">Reference proteome</keyword>
<feature type="region of interest" description="Disordered" evidence="1">
    <location>
        <begin position="622"/>
        <end position="642"/>
    </location>
</feature>
<feature type="compositionally biased region" description="Basic residues" evidence="1">
    <location>
        <begin position="715"/>
        <end position="731"/>
    </location>
</feature>
<dbReference type="OrthoDB" id="5594374at2759"/>
<sequence>MTVSSTWFAALCKHVSPSPNAPSLETLCKTSLIGAAMTSVLDDAYWKKHYLATYPVVPGQSEEAWLQWAMGMHPDAMTTTTSSESSHPEGEPLDQFWRRAFQWRELLEQRWNQGLLHTREIHIPTYNPHEAALSSSSSSSSYSTVESRASSVDGNATAFTLAKQSVRRRLKRLNAMVHGRCSHLVPLVSAAWGTVFELRGKHRLLIAPVANHYQSLGIPGVARWRATCTRDSIGAADRATSGRQGVCRLVDIYLPGQWAKFNYVHQVAASPTHLAIIPRSFIDVTTCICVWQTGRVEPCTVLPASQHAVIVDVSAGWLVWTDVDSQQKHGRFQLHACHLDDMGNADACRVSGSLPFDSCALPMRGQSLVIDASDTSIKVFQLCRERPHTLDRFSWQVVCFERIIDSSNATTTTSTIRHRIERQGQFIPQPVAVDGGTIARRFLSCRLHKSRHRSTAKRRNKPASPLTEIALTCANRHQVVIHMWHRGSHDKAWLALLDTHIDVAASPMDGQAAPEASESALSLRWQHRARYHAIKVVPEHCVIIAHTTDHRTLVLSLHDGSTVRSYRTLWPDTAGNDPAYPIIGRLQCVLEIDDEAYGYQHKIVDAVTGKSLHSFEVKDGKANTRTLNGDDDDEDGSRQQASVQLQEPFHTFRSLSAIRPSPSTSYRRPVEVYCAPTHMCMAVPHSQTIQWRLWAKAANALQPAHDNAAPDAQRMRPHKHRGASTATRRRWAPQPRSVSEGRVGTRELLAKALWRLQPQARPFHYVMLDATS</sequence>
<protein>
    <submittedName>
        <fullName evidence="2">Uncharacterized protein</fullName>
    </submittedName>
</protein>
<evidence type="ECO:0000256" key="1">
    <source>
        <dbReference type="SAM" id="MobiDB-lite"/>
    </source>
</evidence>